<reference evidence="1 2" key="1">
    <citation type="submission" date="2018-06" db="EMBL/GenBank/DDBJ databases">
        <authorList>
            <consortium name="Pathogen Informatics"/>
            <person name="Doyle S."/>
        </authorList>
    </citation>
    <scope>NUCLEOTIDE SEQUENCE [LARGE SCALE GENOMIC DNA]</scope>
    <source>
        <strain evidence="1 2">NCTC10767</strain>
    </source>
</reference>
<gene>
    <name evidence="1" type="ORF">NCTC10767_02457</name>
</gene>
<name>A0A376D3P4_ECOLX</name>
<accession>A0A376D3P4</accession>
<evidence type="ECO:0000313" key="1">
    <source>
        <dbReference type="EMBL" id="STC81460.1"/>
    </source>
</evidence>
<evidence type="ECO:0000313" key="2">
    <source>
        <dbReference type="Proteomes" id="UP000254647"/>
    </source>
</evidence>
<dbReference type="Proteomes" id="UP000254647">
    <property type="component" value="Unassembled WGS sequence"/>
</dbReference>
<protein>
    <submittedName>
        <fullName evidence="1">Uncharacterized protein</fullName>
    </submittedName>
</protein>
<dbReference type="EMBL" id="UFXW01000004">
    <property type="protein sequence ID" value="STC81460.1"/>
    <property type="molecule type" value="Genomic_DNA"/>
</dbReference>
<dbReference type="AlphaFoldDB" id="A0A376D3P4"/>
<sequence length="47" mass="5297">MSTNSERMSNAPVYYALVQVKFTPIAAMSKYVPDIQDALRVEGFPLF</sequence>
<organism evidence="1 2">
    <name type="scientific">Escherichia coli</name>
    <dbReference type="NCBI Taxonomy" id="562"/>
    <lineage>
        <taxon>Bacteria</taxon>
        <taxon>Pseudomonadati</taxon>
        <taxon>Pseudomonadota</taxon>
        <taxon>Gammaproteobacteria</taxon>
        <taxon>Enterobacterales</taxon>
        <taxon>Enterobacteriaceae</taxon>
        <taxon>Escherichia</taxon>
    </lineage>
</organism>
<proteinExistence type="predicted"/>